<protein>
    <submittedName>
        <fullName evidence="2">Sugar lactone lactonase YvrE</fullName>
    </submittedName>
</protein>
<reference evidence="1" key="1">
    <citation type="journal article" date="2014" name="Int. J. Syst. Evol. Microbiol.">
        <title>Complete genome of a new Firmicutes species belonging to the dominant human colonic microbiota ('Ruminococcus bicirculans') reveals two chromosomes and a selective capacity to utilize plant glucans.</title>
        <authorList>
            <consortium name="NISC Comparative Sequencing Program"/>
            <person name="Wegmann U."/>
            <person name="Louis P."/>
            <person name="Goesmann A."/>
            <person name="Henrissat B."/>
            <person name="Duncan S.H."/>
            <person name="Flint H.J."/>
        </authorList>
    </citation>
    <scope>NUCLEOTIDE SEQUENCE</scope>
    <source>
        <strain evidence="1">CGMCC 1.15644</strain>
    </source>
</reference>
<dbReference type="AlphaFoldDB" id="A0A4R2HC38"/>
<dbReference type="RefSeq" id="WP_132532822.1">
    <property type="nucleotide sequence ID" value="NZ_BMJO01000002.1"/>
</dbReference>
<dbReference type="OrthoDB" id="8584394at2"/>
<dbReference type="InterPro" id="IPR011042">
    <property type="entry name" value="6-blade_b-propeller_TolB-like"/>
</dbReference>
<evidence type="ECO:0000313" key="3">
    <source>
        <dbReference type="Proteomes" id="UP000295684"/>
    </source>
</evidence>
<dbReference type="InterPro" id="IPR053224">
    <property type="entry name" value="Sensory_adhesion_molecule"/>
</dbReference>
<dbReference type="EMBL" id="SLWO01000004">
    <property type="protein sequence ID" value="TCO25239.1"/>
    <property type="molecule type" value="Genomic_DNA"/>
</dbReference>
<dbReference type="PANTHER" id="PTHR31460">
    <property type="match status" value="1"/>
</dbReference>
<dbReference type="PROSITE" id="PS51257">
    <property type="entry name" value="PROKAR_LIPOPROTEIN"/>
    <property type="match status" value="1"/>
</dbReference>
<proteinExistence type="predicted"/>
<dbReference type="Proteomes" id="UP000295684">
    <property type="component" value="Unassembled WGS sequence"/>
</dbReference>
<organism evidence="2 3">
    <name type="scientific">Pedobacter psychrotolerans</name>
    <dbReference type="NCBI Taxonomy" id="1843235"/>
    <lineage>
        <taxon>Bacteria</taxon>
        <taxon>Pseudomonadati</taxon>
        <taxon>Bacteroidota</taxon>
        <taxon>Sphingobacteriia</taxon>
        <taxon>Sphingobacteriales</taxon>
        <taxon>Sphingobacteriaceae</taxon>
        <taxon>Pedobacter</taxon>
    </lineage>
</organism>
<reference evidence="2 3" key="3">
    <citation type="submission" date="2019-03" db="EMBL/GenBank/DDBJ databases">
        <title>Genomic Encyclopedia of Type Strains, Phase IV (KMG-IV): sequencing the most valuable type-strain genomes for metagenomic binning, comparative biology and taxonomic classification.</title>
        <authorList>
            <person name="Goeker M."/>
        </authorList>
    </citation>
    <scope>NUCLEOTIDE SEQUENCE [LARGE SCALE GENOMIC DNA]</scope>
    <source>
        <strain evidence="2 3">DSM 103236</strain>
    </source>
</reference>
<sequence length="329" mass="36245">MKIYHYIFFGLVLIAGCKVLQPEPTQRITFTAEDSYPEGIAYDNSRNLYYVSSARLGTIGKVTPAGAYSTLYSDNSLKSSYGMKIHPDGRRLYVCIGDANYSKFTSSDTRTKMARLLIIDLESGKMLSDVDLSGLKAGKHFPNDLTFDDAGNAYITDSFAHSIYKIDANAKASLFANDEKFVTEGIGINGIAFHKSGFLIVDNSATGMLYKVMLNNPKNVERIKTDQFFLGADGLLLSAGDSLTVVVNGGNDKIFKLISTDEWKSVKLAATTLIIDRFTYPATATLNEGQVWVMNARFNELLDSNAVPSKQFAIQKAVFKPVPKPKEKQ</sequence>
<keyword evidence="4" id="KW-1185">Reference proteome</keyword>
<evidence type="ECO:0000313" key="2">
    <source>
        <dbReference type="EMBL" id="TCO25239.1"/>
    </source>
</evidence>
<accession>A0A4R2HC38</accession>
<name>A0A4R2HC38_9SPHI</name>
<reference evidence="4" key="2">
    <citation type="journal article" date="2019" name="Int. J. Syst. Evol. Microbiol.">
        <title>The Global Catalogue of Microorganisms (GCM) 10K type strain sequencing project: providing services to taxonomists for standard genome sequencing and annotation.</title>
        <authorList>
            <consortium name="The Broad Institute Genomics Platform"/>
            <consortium name="The Broad Institute Genome Sequencing Center for Infectious Disease"/>
            <person name="Wu L."/>
            <person name="Ma J."/>
        </authorList>
    </citation>
    <scope>NUCLEOTIDE SEQUENCE [LARGE SCALE GENOMIC DNA]</scope>
    <source>
        <strain evidence="4">CGMCC 1.15644</strain>
    </source>
</reference>
<dbReference type="Gene3D" id="2.120.10.30">
    <property type="entry name" value="TolB, C-terminal domain"/>
    <property type="match status" value="1"/>
</dbReference>
<evidence type="ECO:0000313" key="1">
    <source>
        <dbReference type="EMBL" id="GGE46994.1"/>
    </source>
</evidence>
<evidence type="ECO:0000313" key="4">
    <source>
        <dbReference type="Proteomes" id="UP000622648"/>
    </source>
</evidence>
<dbReference type="PANTHER" id="PTHR31460:SF3">
    <property type="entry name" value="MESOCENTIN"/>
    <property type="match status" value="1"/>
</dbReference>
<dbReference type="Proteomes" id="UP000622648">
    <property type="component" value="Unassembled WGS sequence"/>
</dbReference>
<dbReference type="SUPFAM" id="SSF101898">
    <property type="entry name" value="NHL repeat"/>
    <property type="match status" value="1"/>
</dbReference>
<comment type="caution">
    <text evidence="2">The sequence shown here is derived from an EMBL/GenBank/DDBJ whole genome shotgun (WGS) entry which is preliminary data.</text>
</comment>
<dbReference type="EMBL" id="BMJO01000002">
    <property type="protein sequence ID" value="GGE46994.1"/>
    <property type="molecule type" value="Genomic_DNA"/>
</dbReference>
<gene>
    <name evidence="2" type="ORF">EV200_104276</name>
    <name evidence="1" type="ORF">GCM10011413_11410</name>
</gene>
<reference evidence="1" key="4">
    <citation type="submission" date="2024-05" db="EMBL/GenBank/DDBJ databases">
        <authorList>
            <person name="Sun Q."/>
            <person name="Zhou Y."/>
        </authorList>
    </citation>
    <scope>NUCLEOTIDE SEQUENCE</scope>
    <source>
        <strain evidence="1">CGMCC 1.15644</strain>
    </source>
</reference>